<dbReference type="Pfam" id="PF02012">
    <property type="entry name" value="BNR"/>
    <property type="match status" value="2"/>
</dbReference>
<dbReference type="OrthoDB" id="9764804at2"/>
<organism evidence="1 2">
    <name type="scientific">Microvenator marinus</name>
    <dbReference type="NCBI Taxonomy" id="2600177"/>
    <lineage>
        <taxon>Bacteria</taxon>
        <taxon>Deltaproteobacteria</taxon>
        <taxon>Bradymonadales</taxon>
        <taxon>Microvenatoraceae</taxon>
        <taxon>Microvenator</taxon>
    </lineage>
</organism>
<evidence type="ECO:0000313" key="2">
    <source>
        <dbReference type="Proteomes" id="UP000321595"/>
    </source>
</evidence>
<name>A0A5B8XX52_9DELT</name>
<dbReference type="Gene3D" id="2.130.10.10">
    <property type="entry name" value="YVTN repeat-like/Quinoprotein amine dehydrogenase"/>
    <property type="match status" value="1"/>
</dbReference>
<dbReference type="SUPFAM" id="SSF110296">
    <property type="entry name" value="Oligoxyloglucan reducing end-specific cellobiohydrolase"/>
    <property type="match status" value="1"/>
</dbReference>
<evidence type="ECO:0000313" key="1">
    <source>
        <dbReference type="EMBL" id="QED30034.1"/>
    </source>
</evidence>
<sequence length="82" mass="9024">MTIDGGLFVARTTDGGKTWKQFREGLPQDCAHDVIYRHALANSEGTIAFGSTTGNLYISEDRGESWQTVSNNLPPIYSVRFG</sequence>
<dbReference type="KEGG" id="bbae:FRD01_22925"/>
<dbReference type="Proteomes" id="UP000321595">
    <property type="component" value="Chromosome"/>
</dbReference>
<dbReference type="InterPro" id="IPR015943">
    <property type="entry name" value="WD40/YVTN_repeat-like_dom_sf"/>
</dbReference>
<reference evidence="1 2" key="1">
    <citation type="submission" date="2019-08" db="EMBL/GenBank/DDBJ databases">
        <authorList>
            <person name="Liang Q."/>
        </authorList>
    </citation>
    <scope>NUCLEOTIDE SEQUENCE [LARGE SCALE GENOMIC DNA]</scope>
    <source>
        <strain evidence="1 2">V1718</strain>
    </source>
</reference>
<dbReference type="InterPro" id="IPR002860">
    <property type="entry name" value="BNR_rpt"/>
</dbReference>
<proteinExistence type="predicted"/>
<gene>
    <name evidence="1" type="ORF">FRD01_22925</name>
</gene>
<evidence type="ECO:0008006" key="3">
    <source>
        <dbReference type="Google" id="ProtNLM"/>
    </source>
</evidence>
<protein>
    <recommendedName>
        <fullName evidence="3">Photosynthesis system II assembly factor Ycf48/Hcf136-like domain-containing protein</fullName>
    </recommendedName>
</protein>
<accession>A0A5B8XX52</accession>
<dbReference type="EMBL" id="CP042467">
    <property type="protein sequence ID" value="QED30034.1"/>
    <property type="molecule type" value="Genomic_DNA"/>
</dbReference>
<dbReference type="AlphaFoldDB" id="A0A5B8XX52"/>
<keyword evidence="2" id="KW-1185">Reference proteome</keyword>